<feature type="domain" description="Ketoreductase" evidence="3">
    <location>
        <begin position="13"/>
        <end position="204"/>
    </location>
</feature>
<proteinExistence type="inferred from homology"/>
<sequence length="255" mass="27391">MDQPATFQDLRGASVYITGGGSGVGAALTDGFMGQGANVTFIGRSDASAFVEEMRDKHGRAPVFLKGDMTDTELLHATMAKAAEAHGPLNVLVNNAANDKRHALEDTTPDFWDWMIEVNLKAYYFACQEAARQMKDNGGSIINFSSISYMMGNAGYPIYTSSNAAITGMTRSLARELGPQKIRVNALAPGWVLTQKQLDLWATPEDLAAHLDRQCLKEHLTPEDIIAPTLFLASSASRAMTGQCMVVDGGVVVTG</sequence>
<dbReference type="Pfam" id="PF13561">
    <property type="entry name" value="adh_short_C2"/>
    <property type="match status" value="1"/>
</dbReference>
<gene>
    <name evidence="4" type="ORF">SAMN05444358_11068</name>
</gene>
<dbReference type="Gene3D" id="3.40.50.720">
    <property type="entry name" value="NAD(P)-binding Rossmann-like Domain"/>
    <property type="match status" value="1"/>
</dbReference>
<reference evidence="5" key="1">
    <citation type="submission" date="2016-10" db="EMBL/GenBank/DDBJ databases">
        <authorList>
            <person name="Varghese N."/>
            <person name="Submissions S."/>
        </authorList>
    </citation>
    <scope>NUCLEOTIDE SEQUENCE [LARGE SCALE GENOMIC DNA]</scope>
    <source>
        <strain evidence="5">DSM 27839</strain>
    </source>
</reference>
<comment type="similarity">
    <text evidence="1">Belongs to the short-chain dehydrogenases/reductases (SDR) family.</text>
</comment>
<dbReference type="InterPro" id="IPR036291">
    <property type="entry name" value="NAD(P)-bd_dom_sf"/>
</dbReference>
<evidence type="ECO:0000313" key="5">
    <source>
        <dbReference type="Proteomes" id="UP000183400"/>
    </source>
</evidence>
<keyword evidence="5" id="KW-1185">Reference proteome</keyword>
<accession>A0A1H3E7R9</accession>
<protein>
    <submittedName>
        <fullName evidence="4">NAD(P)-dependent dehydrogenase, short-chain alcohol dehydrogenase family</fullName>
    </submittedName>
</protein>
<dbReference type="SUPFAM" id="SSF51735">
    <property type="entry name" value="NAD(P)-binding Rossmann-fold domains"/>
    <property type="match status" value="1"/>
</dbReference>
<organism evidence="4 5">
    <name type="scientific">Ruegeria halocynthiae</name>
    <dbReference type="NCBI Taxonomy" id="985054"/>
    <lineage>
        <taxon>Bacteria</taxon>
        <taxon>Pseudomonadati</taxon>
        <taxon>Pseudomonadota</taxon>
        <taxon>Alphaproteobacteria</taxon>
        <taxon>Rhodobacterales</taxon>
        <taxon>Roseobacteraceae</taxon>
        <taxon>Ruegeria</taxon>
    </lineage>
</organism>
<evidence type="ECO:0000259" key="3">
    <source>
        <dbReference type="SMART" id="SM00822"/>
    </source>
</evidence>
<dbReference type="EMBL" id="FNNP01000010">
    <property type="protein sequence ID" value="SDX73974.1"/>
    <property type="molecule type" value="Genomic_DNA"/>
</dbReference>
<dbReference type="AlphaFoldDB" id="A0A1H3E7R9"/>
<evidence type="ECO:0000256" key="2">
    <source>
        <dbReference type="ARBA" id="ARBA00023002"/>
    </source>
</evidence>
<evidence type="ECO:0000313" key="4">
    <source>
        <dbReference type="EMBL" id="SDX73974.1"/>
    </source>
</evidence>
<dbReference type="OrthoDB" id="9789398at2"/>
<name>A0A1H3E7R9_9RHOB</name>
<dbReference type="RefSeq" id="WP_074738661.1">
    <property type="nucleotide sequence ID" value="NZ_FNNP01000010.1"/>
</dbReference>
<keyword evidence="2" id="KW-0560">Oxidoreductase</keyword>
<dbReference type="Proteomes" id="UP000183400">
    <property type="component" value="Unassembled WGS sequence"/>
</dbReference>
<dbReference type="GO" id="GO:0016491">
    <property type="term" value="F:oxidoreductase activity"/>
    <property type="evidence" value="ECO:0007669"/>
    <property type="project" value="UniProtKB-KW"/>
</dbReference>
<evidence type="ECO:0000256" key="1">
    <source>
        <dbReference type="ARBA" id="ARBA00006484"/>
    </source>
</evidence>
<dbReference type="PRINTS" id="PR00081">
    <property type="entry name" value="GDHRDH"/>
</dbReference>
<dbReference type="PANTHER" id="PTHR43639">
    <property type="entry name" value="OXIDOREDUCTASE, SHORT-CHAIN DEHYDROGENASE/REDUCTASE FAMILY (AFU_ORTHOLOGUE AFUA_5G02870)"/>
    <property type="match status" value="1"/>
</dbReference>
<dbReference type="InterPro" id="IPR002347">
    <property type="entry name" value="SDR_fam"/>
</dbReference>
<dbReference type="STRING" id="985054.SAMN05444358_11068"/>
<dbReference type="CDD" id="cd05233">
    <property type="entry name" value="SDR_c"/>
    <property type="match status" value="1"/>
</dbReference>
<dbReference type="SMART" id="SM00822">
    <property type="entry name" value="PKS_KR"/>
    <property type="match status" value="1"/>
</dbReference>
<dbReference type="PANTHER" id="PTHR43639:SF1">
    <property type="entry name" value="SHORT-CHAIN DEHYDROGENASE_REDUCTASE FAMILY PROTEIN"/>
    <property type="match status" value="1"/>
</dbReference>
<dbReference type="PRINTS" id="PR00080">
    <property type="entry name" value="SDRFAMILY"/>
</dbReference>
<dbReference type="FunFam" id="3.40.50.720:FF:000084">
    <property type="entry name" value="Short-chain dehydrogenase reductase"/>
    <property type="match status" value="1"/>
</dbReference>
<dbReference type="InterPro" id="IPR057326">
    <property type="entry name" value="KR_dom"/>
</dbReference>